<gene>
    <name evidence="3" type="ORF">GSOID_T00008919001</name>
</gene>
<keyword evidence="2" id="KW-0812">Transmembrane</keyword>
<evidence type="ECO:0000256" key="1">
    <source>
        <dbReference type="SAM" id="MobiDB-lite"/>
    </source>
</evidence>
<proteinExistence type="predicted"/>
<dbReference type="EMBL" id="FN653017">
    <property type="protein sequence ID" value="CBY21165.1"/>
    <property type="molecule type" value="Genomic_DNA"/>
</dbReference>
<keyword evidence="2" id="KW-0472">Membrane</keyword>
<feature type="compositionally biased region" description="Basic residues" evidence="1">
    <location>
        <begin position="43"/>
        <end position="52"/>
    </location>
</feature>
<reference evidence="3" key="1">
    <citation type="journal article" date="2010" name="Science">
        <title>Plasticity of animal genome architecture unmasked by rapid evolution of a pelagic tunicate.</title>
        <authorList>
            <person name="Denoeud F."/>
            <person name="Henriet S."/>
            <person name="Mungpakdee S."/>
            <person name="Aury J.M."/>
            <person name="Da Silva C."/>
            <person name="Brinkmann H."/>
            <person name="Mikhaleva J."/>
            <person name="Olsen L.C."/>
            <person name="Jubin C."/>
            <person name="Canestro C."/>
            <person name="Bouquet J.M."/>
            <person name="Danks G."/>
            <person name="Poulain J."/>
            <person name="Campsteijn C."/>
            <person name="Adamski M."/>
            <person name="Cross I."/>
            <person name="Yadetie F."/>
            <person name="Muffato M."/>
            <person name="Louis A."/>
            <person name="Butcher S."/>
            <person name="Tsagkogeorga G."/>
            <person name="Konrad A."/>
            <person name="Singh S."/>
            <person name="Jensen M.F."/>
            <person name="Cong E.H."/>
            <person name="Eikeseth-Otteraa H."/>
            <person name="Noel B."/>
            <person name="Anthouard V."/>
            <person name="Porcel B.M."/>
            <person name="Kachouri-Lafond R."/>
            <person name="Nishino A."/>
            <person name="Ugolini M."/>
            <person name="Chourrout P."/>
            <person name="Nishida H."/>
            <person name="Aasland R."/>
            <person name="Huzurbazar S."/>
            <person name="Westhof E."/>
            <person name="Delsuc F."/>
            <person name="Lehrach H."/>
            <person name="Reinhardt R."/>
            <person name="Weissenbach J."/>
            <person name="Roy S.W."/>
            <person name="Artiguenave F."/>
            <person name="Postlethwait J.H."/>
            <person name="Manak J.R."/>
            <person name="Thompson E.M."/>
            <person name="Jaillon O."/>
            <person name="Du Pasquier L."/>
            <person name="Boudinot P."/>
            <person name="Liberles D.A."/>
            <person name="Volff J.N."/>
            <person name="Philippe H."/>
            <person name="Lenhard B."/>
            <person name="Roest Crollius H."/>
            <person name="Wincker P."/>
            <person name="Chourrout D."/>
        </authorList>
    </citation>
    <scope>NUCLEOTIDE SEQUENCE [LARGE SCALE GENOMIC DNA]</scope>
</reference>
<organism evidence="3">
    <name type="scientific">Oikopleura dioica</name>
    <name type="common">Tunicate</name>
    <dbReference type="NCBI Taxonomy" id="34765"/>
    <lineage>
        <taxon>Eukaryota</taxon>
        <taxon>Metazoa</taxon>
        <taxon>Chordata</taxon>
        <taxon>Tunicata</taxon>
        <taxon>Appendicularia</taxon>
        <taxon>Copelata</taxon>
        <taxon>Oikopleuridae</taxon>
        <taxon>Oikopleura</taxon>
    </lineage>
</organism>
<keyword evidence="4" id="KW-1185">Reference proteome</keyword>
<dbReference type="OrthoDB" id="10357853at2759"/>
<feature type="transmembrane region" description="Helical" evidence="2">
    <location>
        <begin position="339"/>
        <end position="360"/>
    </location>
</feature>
<dbReference type="Proteomes" id="UP000001307">
    <property type="component" value="Unassembled WGS sequence"/>
</dbReference>
<keyword evidence="2" id="KW-1133">Transmembrane helix</keyword>
<evidence type="ECO:0000313" key="4">
    <source>
        <dbReference type="Proteomes" id="UP000001307"/>
    </source>
</evidence>
<feature type="compositionally biased region" description="Polar residues" evidence="1">
    <location>
        <begin position="1"/>
        <end position="42"/>
    </location>
</feature>
<feature type="region of interest" description="Disordered" evidence="1">
    <location>
        <begin position="1"/>
        <end position="90"/>
    </location>
</feature>
<sequence length="427" mass="47239">MSSILEQINDLSSPDVVQNECNEPSASTSAPPSQLPPIQSTARRQRKKRRKNPPSQQDNSSDTIQLVQESPRSNETVSPRPLDSQTDFRSPEQVNNAFQIAEDAPPQLKQSSKSVRFDETLDRTEYLSENYRESERIQDQASQELTLASVNEVDRAVPIPAAGQAKNLSESENQEEDIPVDIRYQTLLAKHAPVETNKVHKPHSVKDYGRPNFVNPSEGHLYVQTKSGFQAKAPGDNTRPMDNHNRLPSFATPETKHKQGEGMLAIIRNFARFSLGLSAGIALIGALGNQFQVHFHREAREALYVTVSALITFAAFGTLCNVDPLGIGGLTRLIKFDPASLSNITLLIALLISAVGDCLYETAKLDDVVAIPDHQNSTDFPEFEDPQGFIIVEWIRASLLLLSWAAMSFSDAPAGALYQRIKKQNEI</sequence>
<protein>
    <submittedName>
        <fullName evidence="3">Uncharacterized protein</fullName>
    </submittedName>
</protein>
<dbReference type="AlphaFoldDB" id="E4WVL2"/>
<evidence type="ECO:0000313" key="3">
    <source>
        <dbReference type="EMBL" id="CBY21165.1"/>
    </source>
</evidence>
<name>E4WVL2_OIKDI</name>
<accession>E4WVL2</accession>
<feature type="transmembrane region" description="Helical" evidence="2">
    <location>
        <begin position="270"/>
        <end position="289"/>
    </location>
</feature>
<feature type="transmembrane region" description="Helical" evidence="2">
    <location>
        <begin position="301"/>
        <end position="319"/>
    </location>
</feature>
<feature type="compositionally biased region" description="Polar residues" evidence="1">
    <location>
        <begin position="53"/>
        <end position="90"/>
    </location>
</feature>
<dbReference type="InParanoid" id="E4WVL2"/>
<evidence type="ECO:0000256" key="2">
    <source>
        <dbReference type="SAM" id="Phobius"/>
    </source>
</evidence>